<evidence type="ECO:0000256" key="2">
    <source>
        <dbReference type="ARBA" id="ARBA00022679"/>
    </source>
</evidence>
<reference evidence="11" key="1">
    <citation type="submission" date="2014-03" db="EMBL/GenBank/DDBJ databases">
        <title>Draft Genome Sequence of Mycobacterium cosmeticum DSM 44829.</title>
        <authorList>
            <person name="Croce O."/>
            <person name="Robert C."/>
            <person name="Raoult D."/>
            <person name="Drancourt M."/>
        </authorList>
    </citation>
    <scope>NUCLEOTIDE SEQUENCE [LARGE SCALE GENOMIC DNA]</scope>
    <source>
        <strain evidence="11">DSM 44829</strain>
    </source>
</reference>
<dbReference type="Pfam" id="PF10509">
    <property type="entry name" value="GalKase_gal_bdg"/>
    <property type="match status" value="1"/>
</dbReference>
<evidence type="ECO:0000256" key="5">
    <source>
        <dbReference type="ARBA" id="ARBA00022840"/>
    </source>
</evidence>
<dbReference type="PANTHER" id="PTHR10457:SF7">
    <property type="entry name" value="GALACTOKINASE-RELATED"/>
    <property type="match status" value="1"/>
</dbReference>
<dbReference type="AlphaFoldDB" id="W9ANU2"/>
<dbReference type="GO" id="GO:0005829">
    <property type="term" value="C:cytosol"/>
    <property type="evidence" value="ECO:0007669"/>
    <property type="project" value="TreeGrafter"/>
</dbReference>
<dbReference type="Pfam" id="PF08544">
    <property type="entry name" value="GHMP_kinases_C"/>
    <property type="match status" value="1"/>
</dbReference>
<dbReference type="GO" id="GO:0004335">
    <property type="term" value="F:galactokinase activity"/>
    <property type="evidence" value="ECO:0007669"/>
    <property type="project" value="UniProtKB-UniRule"/>
</dbReference>
<dbReference type="PRINTS" id="PR00473">
    <property type="entry name" value="GALCTOKINASE"/>
</dbReference>
<organism evidence="11 12">
    <name type="scientific">Mycolicibacterium cosmeticum</name>
    <dbReference type="NCBI Taxonomy" id="258533"/>
    <lineage>
        <taxon>Bacteria</taxon>
        <taxon>Bacillati</taxon>
        <taxon>Actinomycetota</taxon>
        <taxon>Actinomycetes</taxon>
        <taxon>Mycobacteriales</taxon>
        <taxon>Mycobacteriaceae</taxon>
        <taxon>Mycolicibacterium</taxon>
    </lineage>
</organism>
<dbReference type="InterPro" id="IPR006204">
    <property type="entry name" value="GHMP_kinase_N_dom"/>
</dbReference>
<dbReference type="InterPro" id="IPR019539">
    <property type="entry name" value="GalKase_N"/>
</dbReference>
<dbReference type="Gene3D" id="3.30.230.10">
    <property type="match status" value="1"/>
</dbReference>
<dbReference type="STRING" id="258533.BN977_01922"/>
<keyword evidence="6" id="KW-0299">Galactose metabolism</keyword>
<evidence type="ECO:0000256" key="6">
    <source>
        <dbReference type="ARBA" id="ARBA00023144"/>
    </source>
</evidence>
<comment type="caution">
    <text evidence="11">The sequence shown here is derived from an EMBL/GenBank/DDBJ whole genome shotgun (WGS) entry which is preliminary data.</text>
</comment>
<name>W9ANU2_MYCCO</name>
<dbReference type="InterPro" id="IPR019741">
    <property type="entry name" value="Galactokinase_CS"/>
</dbReference>
<feature type="domain" description="GHMP kinase N-terminal" evidence="8">
    <location>
        <begin position="129"/>
        <end position="203"/>
    </location>
</feature>
<feature type="domain" description="GHMP kinase C-terminal" evidence="9">
    <location>
        <begin position="307"/>
        <end position="384"/>
    </location>
</feature>
<evidence type="ECO:0000256" key="1">
    <source>
        <dbReference type="ARBA" id="ARBA00006566"/>
    </source>
</evidence>
<evidence type="ECO:0000256" key="7">
    <source>
        <dbReference type="NCBIfam" id="TIGR00131"/>
    </source>
</evidence>
<dbReference type="InterPro" id="IPR013750">
    <property type="entry name" value="GHMP_kinase_C_dom"/>
</dbReference>
<dbReference type="Pfam" id="PF00288">
    <property type="entry name" value="GHMP_kinases_N"/>
    <property type="match status" value="1"/>
</dbReference>
<dbReference type="InterPro" id="IPR014721">
    <property type="entry name" value="Ribsml_uS5_D2-typ_fold_subgr"/>
</dbReference>
<dbReference type="RefSeq" id="WP_407661175.1">
    <property type="nucleotide sequence ID" value="NZ_CCBB010000001.1"/>
</dbReference>
<dbReference type="Gene3D" id="3.30.70.890">
    <property type="entry name" value="GHMP kinase, C-terminal domain"/>
    <property type="match status" value="1"/>
</dbReference>
<reference evidence="11" key="2">
    <citation type="submission" date="2014-03" db="EMBL/GenBank/DDBJ databases">
        <authorList>
            <person name="Urmite Genomes"/>
        </authorList>
    </citation>
    <scope>NUCLEOTIDE SEQUENCE</scope>
    <source>
        <strain evidence="11">DSM 44829</strain>
    </source>
</reference>
<dbReference type="InterPro" id="IPR020568">
    <property type="entry name" value="Ribosomal_Su5_D2-typ_SF"/>
</dbReference>
<keyword evidence="3" id="KW-0547">Nucleotide-binding</keyword>
<evidence type="ECO:0000259" key="8">
    <source>
        <dbReference type="Pfam" id="PF00288"/>
    </source>
</evidence>
<dbReference type="Proteomes" id="UP000028870">
    <property type="component" value="Unassembled WGS sequence"/>
</dbReference>
<comment type="similarity">
    <text evidence="1">Belongs to the GHMP kinase family. GalK subfamily.</text>
</comment>
<dbReference type="InterPro" id="IPR000705">
    <property type="entry name" value="Galactokinase"/>
</dbReference>
<dbReference type="EMBL" id="CCBB010000001">
    <property type="protein sequence ID" value="CDO07123.1"/>
    <property type="molecule type" value="Genomic_DNA"/>
</dbReference>
<dbReference type="InterPro" id="IPR006206">
    <property type="entry name" value="Mevalonate/galactokinase"/>
</dbReference>
<protein>
    <recommendedName>
        <fullName evidence="7">Galactokinase</fullName>
        <ecNumber evidence="7">2.7.1.6</ecNumber>
    </recommendedName>
</protein>
<accession>W9ANU2</accession>
<dbReference type="InterPro" id="IPR006203">
    <property type="entry name" value="GHMP_knse_ATP-bd_CS"/>
</dbReference>
<evidence type="ECO:0000313" key="12">
    <source>
        <dbReference type="Proteomes" id="UP000028870"/>
    </source>
</evidence>
<feature type="domain" description="Galactokinase N-terminal" evidence="10">
    <location>
        <begin position="31"/>
        <end position="78"/>
    </location>
</feature>
<evidence type="ECO:0000256" key="3">
    <source>
        <dbReference type="ARBA" id="ARBA00022741"/>
    </source>
</evidence>
<evidence type="ECO:0000259" key="9">
    <source>
        <dbReference type="Pfam" id="PF08544"/>
    </source>
</evidence>
<dbReference type="eggNOG" id="COG0153">
    <property type="taxonomic scope" value="Bacteria"/>
</dbReference>
<dbReference type="PIRSF" id="PIRSF000530">
    <property type="entry name" value="Galactokinase"/>
    <property type="match status" value="1"/>
</dbReference>
<keyword evidence="6" id="KW-0119">Carbohydrate metabolism</keyword>
<keyword evidence="2" id="KW-0808">Transferase</keyword>
<sequence>MRTSTVHRVVNRLNMVEPVAHEELCDRAAALFQARFGGGPDGVWVAPGRVNLIGEHIDYIGAKVMPFALPYATAVAVRVHSHDRLRMVSTGHDDGWEGSGVDIAPRQPRGWAGYVAGVPWAMTYHDTIARIPGLDIAVHSSVPQGAGLSSSAALESATALAIAELFGAATDDAGRRTLARDCITAENVVVGAATGGMDQSVALRAKPGHAMLLDCSTFGAEYLPFDCRPSGLALLVINTNAAHRLVDGGYGLRRSRVERVCARIPRSALYDNDDVEAVLHCADADDPALRRVLRHVLTEIRRVAAAATALRSGEIAAVGPLLTASHVSLRDDLVVSSPELDTAVDAALEAGALGARMVGGGFGGSALALIRSDRVGFIIEAARRSARDSGFPEPDFLCAIPSAAARRVY</sequence>
<dbReference type="PANTHER" id="PTHR10457">
    <property type="entry name" value="MEVALONATE KINASE/GALACTOKINASE"/>
    <property type="match status" value="1"/>
</dbReference>
<gene>
    <name evidence="11" type="primary">galK</name>
    <name evidence="11" type="ORF">BN977_01922</name>
</gene>
<dbReference type="SUPFAM" id="SSF55060">
    <property type="entry name" value="GHMP Kinase, C-terminal domain"/>
    <property type="match status" value="1"/>
</dbReference>
<dbReference type="PRINTS" id="PR00959">
    <property type="entry name" value="MEVGALKINASE"/>
</dbReference>
<evidence type="ECO:0000256" key="4">
    <source>
        <dbReference type="ARBA" id="ARBA00022777"/>
    </source>
</evidence>
<dbReference type="SUPFAM" id="SSF54211">
    <property type="entry name" value="Ribosomal protein S5 domain 2-like"/>
    <property type="match status" value="1"/>
</dbReference>
<dbReference type="PROSITE" id="PS00106">
    <property type="entry name" value="GALACTOKINASE"/>
    <property type="match status" value="1"/>
</dbReference>
<proteinExistence type="inferred from homology"/>
<dbReference type="EC" id="2.7.1.6" evidence="7"/>
<keyword evidence="5" id="KW-0067">ATP-binding</keyword>
<dbReference type="InterPro" id="IPR036554">
    <property type="entry name" value="GHMP_kinase_C_sf"/>
</dbReference>
<dbReference type="PROSITE" id="PS00627">
    <property type="entry name" value="GHMP_KINASES_ATP"/>
    <property type="match status" value="1"/>
</dbReference>
<keyword evidence="12" id="KW-1185">Reference proteome</keyword>
<keyword evidence="4" id="KW-0418">Kinase</keyword>
<dbReference type="GO" id="GO:0005524">
    <property type="term" value="F:ATP binding"/>
    <property type="evidence" value="ECO:0007669"/>
    <property type="project" value="UniProtKB-UniRule"/>
</dbReference>
<dbReference type="GO" id="GO:0006012">
    <property type="term" value="P:galactose metabolic process"/>
    <property type="evidence" value="ECO:0007669"/>
    <property type="project" value="UniProtKB-UniRule"/>
</dbReference>
<evidence type="ECO:0000259" key="10">
    <source>
        <dbReference type="Pfam" id="PF10509"/>
    </source>
</evidence>
<evidence type="ECO:0000313" key="11">
    <source>
        <dbReference type="EMBL" id="CDO07123.1"/>
    </source>
</evidence>
<dbReference type="NCBIfam" id="TIGR00131">
    <property type="entry name" value="gal_kin"/>
    <property type="match status" value="1"/>
</dbReference>